<evidence type="ECO:0000256" key="1">
    <source>
        <dbReference type="SAM" id="MobiDB-lite"/>
    </source>
</evidence>
<dbReference type="Proteomes" id="UP000324222">
    <property type="component" value="Unassembled WGS sequence"/>
</dbReference>
<name>A0A5B7IJ68_PORTR</name>
<comment type="caution">
    <text evidence="2">The sequence shown here is derived from an EMBL/GenBank/DDBJ whole genome shotgun (WGS) entry which is preliminary data.</text>
</comment>
<keyword evidence="3" id="KW-1185">Reference proteome</keyword>
<sequence length="75" mass="8532">MGSGQTMLSHTCKLERLSPRGAVARGALWAHGGCPDGSRGKPVRRCWYRCFSPHHRRSRRQPHRPEKVVITEKRG</sequence>
<dbReference type="EMBL" id="VSRR010058552">
    <property type="protein sequence ID" value="MPC81969.1"/>
    <property type="molecule type" value="Genomic_DNA"/>
</dbReference>
<protein>
    <submittedName>
        <fullName evidence="2">Uncharacterized protein</fullName>
    </submittedName>
</protein>
<organism evidence="2 3">
    <name type="scientific">Portunus trituberculatus</name>
    <name type="common">Swimming crab</name>
    <name type="synonym">Neptunus trituberculatus</name>
    <dbReference type="NCBI Taxonomy" id="210409"/>
    <lineage>
        <taxon>Eukaryota</taxon>
        <taxon>Metazoa</taxon>
        <taxon>Ecdysozoa</taxon>
        <taxon>Arthropoda</taxon>
        <taxon>Crustacea</taxon>
        <taxon>Multicrustacea</taxon>
        <taxon>Malacostraca</taxon>
        <taxon>Eumalacostraca</taxon>
        <taxon>Eucarida</taxon>
        <taxon>Decapoda</taxon>
        <taxon>Pleocyemata</taxon>
        <taxon>Brachyura</taxon>
        <taxon>Eubrachyura</taxon>
        <taxon>Portunoidea</taxon>
        <taxon>Portunidae</taxon>
        <taxon>Portuninae</taxon>
        <taxon>Portunus</taxon>
    </lineage>
</organism>
<feature type="region of interest" description="Disordered" evidence="1">
    <location>
        <begin position="55"/>
        <end position="75"/>
    </location>
</feature>
<evidence type="ECO:0000313" key="2">
    <source>
        <dbReference type="EMBL" id="MPC81969.1"/>
    </source>
</evidence>
<accession>A0A5B7IJ68</accession>
<dbReference type="AlphaFoldDB" id="A0A5B7IJ68"/>
<feature type="compositionally biased region" description="Basic and acidic residues" evidence="1">
    <location>
        <begin position="63"/>
        <end position="75"/>
    </location>
</feature>
<gene>
    <name evidence="2" type="ORF">E2C01_076611</name>
</gene>
<evidence type="ECO:0000313" key="3">
    <source>
        <dbReference type="Proteomes" id="UP000324222"/>
    </source>
</evidence>
<proteinExistence type="predicted"/>
<reference evidence="2 3" key="1">
    <citation type="submission" date="2019-05" db="EMBL/GenBank/DDBJ databases">
        <title>Another draft genome of Portunus trituberculatus and its Hox gene families provides insights of decapod evolution.</title>
        <authorList>
            <person name="Jeong J.-H."/>
            <person name="Song I."/>
            <person name="Kim S."/>
            <person name="Choi T."/>
            <person name="Kim D."/>
            <person name="Ryu S."/>
            <person name="Kim W."/>
        </authorList>
    </citation>
    <scope>NUCLEOTIDE SEQUENCE [LARGE SCALE GENOMIC DNA]</scope>
    <source>
        <tissue evidence="2">Muscle</tissue>
    </source>
</reference>